<evidence type="ECO:0000313" key="1">
    <source>
        <dbReference type="EMBL" id="KFA64853.1"/>
    </source>
</evidence>
<gene>
    <name evidence="1" type="ORF">S40285_10868</name>
</gene>
<name>A0A084QLL8_STAC4</name>
<accession>A0A084QLL8</accession>
<proteinExistence type="predicted"/>
<evidence type="ECO:0000313" key="2">
    <source>
        <dbReference type="Proteomes" id="UP000028524"/>
    </source>
</evidence>
<dbReference type="Proteomes" id="UP000028524">
    <property type="component" value="Unassembled WGS sequence"/>
</dbReference>
<sequence>MAKIDGPEPKLY</sequence>
<organism evidence="1 2">
    <name type="scientific">Stachybotrys chlorohalonatus (strain IBT 40285)</name>
    <dbReference type="NCBI Taxonomy" id="1283841"/>
    <lineage>
        <taxon>Eukaryota</taxon>
        <taxon>Fungi</taxon>
        <taxon>Dikarya</taxon>
        <taxon>Ascomycota</taxon>
        <taxon>Pezizomycotina</taxon>
        <taxon>Sordariomycetes</taxon>
        <taxon>Hypocreomycetidae</taxon>
        <taxon>Hypocreales</taxon>
        <taxon>Stachybotryaceae</taxon>
        <taxon>Stachybotrys</taxon>
    </lineage>
</organism>
<dbReference type="HOGENOM" id="CLU_3436855_0_0_1"/>
<reference evidence="1 2" key="1">
    <citation type="journal article" date="2014" name="BMC Genomics">
        <title>Comparative genome sequencing reveals chemotype-specific gene clusters in the toxigenic black mold Stachybotrys.</title>
        <authorList>
            <person name="Semeiks J."/>
            <person name="Borek D."/>
            <person name="Otwinowski Z."/>
            <person name="Grishin N.V."/>
        </authorList>
    </citation>
    <scope>NUCLEOTIDE SEQUENCE [LARGE SCALE GENOMIC DNA]</scope>
    <source>
        <strain evidence="1 2">IBT 40285</strain>
    </source>
</reference>
<dbReference type="InParanoid" id="A0A084QLL8"/>
<dbReference type="EMBL" id="KL660650">
    <property type="protein sequence ID" value="KFA64853.1"/>
    <property type="molecule type" value="Genomic_DNA"/>
</dbReference>
<protein>
    <submittedName>
        <fullName evidence="1">Uncharacterized protein</fullName>
    </submittedName>
</protein>
<keyword evidence="2" id="KW-1185">Reference proteome</keyword>